<feature type="transmembrane region" description="Helical" evidence="7">
    <location>
        <begin position="395"/>
        <end position="417"/>
    </location>
</feature>
<keyword evidence="10" id="KW-1185">Reference proteome</keyword>
<protein>
    <submittedName>
        <fullName evidence="9">Inositol-phosphate transport system permease protein</fullName>
    </submittedName>
</protein>
<dbReference type="PANTHER" id="PTHR30193:SF37">
    <property type="entry name" value="INNER MEMBRANE ABC TRANSPORTER PERMEASE PROTEIN YCJO"/>
    <property type="match status" value="1"/>
</dbReference>
<dbReference type="InterPro" id="IPR035906">
    <property type="entry name" value="MetI-like_sf"/>
</dbReference>
<proteinExistence type="inferred from homology"/>
<keyword evidence="2 7" id="KW-0813">Transport</keyword>
<dbReference type="PROSITE" id="PS50928">
    <property type="entry name" value="ABC_TM1"/>
    <property type="match status" value="1"/>
</dbReference>
<feature type="domain" description="ABC transmembrane type-1" evidence="8">
    <location>
        <begin position="199"/>
        <end position="416"/>
    </location>
</feature>
<keyword evidence="4 7" id="KW-0812">Transmembrane</keyword>
<comment type="caution">
    <text evidence="9">The sequence shown here is derived from an EMBL/GenBank/DDBJ whole genome shotgun (WGS) entry which is preliminary data.</text>
</comment>
<evidence type="ECO:0000259" key="8">
    <source>
        <dbReference type="PROSITE" id="PS50928"/>
    </source>
</evidence>
<evidence type="ECO:0000256" key="7">
    <source>
        <dbReference type="RuleBase" id="RU363032"/>
    </source>
</evidence>
<accession>A0ABV2ML33</accession>
<evidence type="ECO:0000313" key="9">
    <source>
        <dbReference type="EMBL" id="MET3756103.1"/>
    </source>
</evidence>
<reference evidence="9 10" key="1">
    <citation type="submission" date="2024-06" db="EMBL/GenBank/DDBJ databases">
        <title>Genomic Encyclopedia of Type Strains, Phase IV (KMG-IV): sequencing the most valuable type-strain genomes for metagenomic binning, comparative biology and taxonomic classification.</title>
        <authorList>
            <person name="Goeker M."/>
        </authorList>
    </citation>
    <scope>NUCLEOTIDE SEQUENCE [LARGE SCALE GENOMIC DNA]</scope>
    <source>
        <strain evidence="9 10">DSM 29288</strain>
    </source>
</reference>
<feature type="transmembrane region" description="Helical" evidence="7">
    <location>
        <begin position="202"/>
        <end position="226"/>
    </location>
</feature>
<dbReference type="Proteomes" id="UP001549077">
    <property type="component" value="Unassembled WGS sequence"/>
</dbReference>
<dbReference type="SUPFAM" id="SSF161098">
    <property type="entry name" value="MetI-like"/>
    <property type="match status" value="1"/>
</dbReference>
<dbReference type="PANTHER" id="PTHR30193">
    <property type="entry name" value="ABC TRANSPORTER PERMEASE PROTEIN"/>
    <property type="match status" value="1"/>
</dbReference>
<dbReference type="Gene3D" id="1.10.3720.10">
    <property type="entry name" value="MetI-like"/>
    <property type="match status" value="1"/>
</dbReference>
<dbReference type="RefSeq" id="WP_168296262.1">
    <property type="nucleotide sequence ID" value="NZ_CP071611.1"/>
</dbReference>
<comment type="similarity">
    <text evidence="7">Belongs to the binding-protein-dependent transport system permease family.</text>
</comment>
<dbReference type="Pfam" id="PF00528">
    <property type="entry name" value="BPD_transp_1"/>
    <property type="match status" value="1"/>
</dbReference>
<dbReference type="InterPro" id="IPR000515">
    <property type="entry name" value="MetI-like"/>
</dbReference>
<comment type="subcellular location">
    <subcellularLocation>
        <location evidence="1 7">Cell membrane</location>
        <topology evidence="1 7">Multi-pass membrane protein</topology>
    </subcellularLocation>
</comment>
<organism evidence="9 10">
    <name type="scientific">Rhizobium binae</name>
    <dbReference type="NCBI Taxonomy" id="1138190"/>
    <lineage>
        <taxon>Bacteria</taxon>
        <taxon>Pseudomonadati</taxon>
        <taxon>Pseudomonadota</taxon>
        <taxon>Alphaproteobacteria</taxon>
        <taxon>Hyphomicrobiales</taxon>
        <taxon>Rhizobiaceae</taxon>
        <taxon>Rhizobium/Agrobacterium group</taxon>
        <taxon>Rhizobium</taxon>
    </lineage>
</organism>
<evidence type="ECO:0000256" key="4">
    <source>
        <dbReference type="ARBA" id="ARBA00022692"/>
    </source>
</evidence>
<evidence type="ECO:0000256" key="6">
    <source>
        <dbReference type="ARBA" id="ARBA00023136"/>
    </source>
</evidence>
<sequence>MKSSRTLGLLMIAPAAIMIVLFFLLPVVLTAVFSMTNMTTATGISGGVYQIAPNSLITLKSSMPDIAAEISEPRYAIDEAGLKAVEGLGLAPDIAAELRAKHAGEVFPTRRDAERMIKNLAERPSTRDVKQISEQFNRSVVNTRFDSREQLFSSLDTLGLKLTPEQKETVATATYTGWTWTTDNFARIATSPDMARVLFNTALYVALVLALFNVGYALLLAIWTHYMPPTPASIFRGIWLLPRITPVVIYVMLWKWLAWDTGFISVLMGKLGYAPKNYLLDTAYHAWLFVVLINGFIGASMGMLVFSSAMKAIPKSQFHASEVDGASRWQQIRYIILPQMRWPILFVTCYQTLSLLASFNEILLATNGGPGNATEVWALAAYHTALRNYAGNLEYGLGAAMALVLVVIGVALSLVYLRVFNHGTLVAKPLIED</sequence>
<feature type="transmembrane region" description="Helical" evidence="7">
    <location>
        <begin position="342"/>
        <end position="359"/>
    </location>
</feature>
<dbReference type="GeneID" id="91153040"/>
<evidence type="ECO:0000313" key="10">
    <source>
        <dbReference type="Proteomes" id="UP001549077"/>
    </source>
</evidence>
<gene>
    <name evidence="9" type="ORF">ABID08_003476</name>
</gene>
<evidence type="ECO:0000256" key="3">
    <source>
        <dbReference type="ARBA" id="ARBA00022475"/>
    </source>
</evidence>
<evidence type="ECO:0000256" key="5">
    <source>
        <dbReference type="ARBA" id="ARBA00022989"/>
    </source>
</evidence>
<evidence type="ECO:0000256" key="1">
    <source>
        <dbReference type="ARBA" id="ARBA00004651"/>
    </source>
</evidence>
<keyword evidence="3" id="KW-1003">Cell membrane</keyword>
<dbReference type="CDD" id="cd06261">
    <property type="entry name" value="TM_PBP2"/>
    <property type="match status" value="1"/>
</dbReference>
<evidence type="ECO:0000256" key="2">
    <source>
        <dbReference type="ARBA" id="ARBA00022448"/>
    </source>
</evidence>
<keyword evidence="5 7" id="KW-1133">Transmembrane helix</keyword>
<name>A0ABV2ML33_9HYPH</name>
<keyword evidence="6 7" id="KW-0472">Membrane</keyword>
<dbReference type="InterPro" id="IPR051393">
    <property type="entry name" value="ABC_transporter_permease"/>
</dbReference>
<dbReference type="EMBL" id="JBEPMY010000009">
    <property type="protein sequence ID" value="MET3756103.1"/>
    <property type="molecule type" value="Genomic_DNA"/>
</dbReference>
<feature type="transmembrane region" description="Helical" evidence="7">
    <location>
        <begin position="284"/>
        <end position="306"/>
    </location>
</feature>